<organism evidence="1 2">
    <name type="scientific">Plebeiibacterium sediminum</name>
    <dbReference type="NCBI Taxonomy" id="2992112"/>
    <lineage>
        <taxon>Bacteria</taxon>
        <taxon>Pseudomonadati</taxon>
        <taxon>Bacteroidota</taxon>
        <taxon>Bacteroidia</taxon>
        <taxon>Marinilabiliales</taxon>
        <taxon>Marinilabiliaceae</taxon>
        <taxon>Plebeiibacterium</taxon>
    </lineage>
</organism>
<evidence type="ECO:0008006" key="3">
    <source>
        <dbReference type="Google" id="ProtNLM"/>
    </source>
</evidence>
<accession>A0AAE3M5H7</accession>
<comment type="caution">
    <text evidence="1">The sequence shown here is derived from an EMBL/GenBank/DDBJ whole genome shotgun (WGS) entry which is preliminary data.</text>
</comment>
<dbReference type="AlphaFoldDB" id="A0AAE3M5H7"/>
<evidence type="ECO:0000313" key="2">
    <source>
        <dbReference type="Proteomes" id="UP001209229"/>
    </source>
</evidence>
<reference evidence="1" key="1">
    <citation type="submission" date="2022-10" db="EMBL/GenBank/DDBJ databases">
        <authorList>
            <person name="Yu W.X."/>
        </authorList>
    </citation>
    <scope>NUCLEOTIDE SEQUENCE</scope>
    <source>
        <strain evidence="1">AAT</strain>
    </source>
</reference>
<keyword evidence="2" id="KW-1185">Reference proteome</keyword>
<evidence type="ECO:0000313" key="1">
    <source>
        <dbReference type="EMBL" id="MCW3787631.1"/>
    </source>
</evidence>
<gene>
    <name evidence="1" type="ORF">OM075_14240</name>
</gene>
<name>A0AAE3M5H7_9BACT</name>
<proteinExistence type="predicted"/>
<protein>
    <recommendedName>
        <fullName evidence="3">Adenylosuccinate lyase</fullName>
    </recommendedName>
</protein>
<sequence>MKKATPEELNILKEHIQTRANKTETVSLTQYIIDRPHLIEELYHLIFTCDKKEQWKAAWLFEHVYLEDKTIIRPFLKDMIKRFPNLQSDGVKRHFSKMLAYSDINNLLDGNFINICFDWLISEKIPVAVKANCMHILYNATKVYPELKPELKMILEEQFDNNTAGFKSRAKKILKEIS</sequence>
<dbReference type="EMBL" id="JAPDPJ010000033">
    <property type="protein sequence ID" value="MCW3787631.1"/>
    <property type="molecule type" value="Genomic_DNA"/>
</dbReference>
<dbReference type="RefSeq" id="WP_301191196.1">
    <property type="nucleotide sequence ID" value="NZ_JAPDPJ010000033.1"/>
</dbReference>
<dbReference type="Proteomes" id="UP001209229">
    <property type="component" value="Unassembled WGS sequence"/>
</dbReference>